<sequence length="477" mass="53115">MTKAPPAEQAMHRNHVAKVVGDDLKLDASEFDGCWLIIPDHYCMVCWDTHIHCQKHVDADRVVSKSVELSLGHPCCPCGLAALLQWVCCPRTFLGLRAPDAEDRSKNSFDYIEGKADAMDILFTNPYVKRFHLLPYQRVTMRQFFYSMGLTLESKYYAPGFQSLGQRCDKSRQTDLNGINSTWQYSGKSKATSRPWIPKSRAIEAPTCCFGTPLMPSKAVRCAPTCCVPAAFDRDLQLLAAYYSGSRRNDDRPLTTSEQEDKEMCKAIFAGALEVGNIPLMRRYRAVVGALKPEHALVLAGNGHLEGLKWARDEGVDFPPEICVAAASSGKVDVLKYCKENGAPCGDDVMMYAVRSGSVECVEYCLKTLKLPWGERTIMLASKISPEMLKYCLDNGAPEDTYALESALHTADLEVVKVFSKSSRPFPRPPPWMKPGATHTIELYLYNEMQGTCRQIERICAAKGYSVIYKEPTPSAG</sequence>
<accession>A0A7S0GRV5</accession>
<dbReference type="InterPro" id="IPR036770">
    <property type="entry name" value="Ankyrin_rpt-contain_sf"/>
</dbReference>
<dbReference type="Gene3D" id="1.25.40.20">
    <property type="entry name" value="Ankyrin repeat-containing domain"/>
    <property type="match status" value="1"/>
</dbReference>
<proteinExistence type="predicted"/>
<dbReference type="EMBL" id="HBEN01008484">
    <property type="protein sequence ID" value="CAD8441761.1"/>
    <property type="molecule type" value="Transcribed_RNA"/>
</dbReference>
<dbReference type="AlphaFoldDB" id="A0A7S0GRV5"/>
<name>A0A7S0GRV5_MICPS</name>
<protein>
    <submittedName>
        <fullName evidence="1">Uncharacterized protein</fullName>
    </submittedName>
</protein>
<reference evidence="1" key="1">
    <citation type="submission" date="2021-01" db="EMBL/GenBank/DDBJ databases">
        <authorList>
            <person name="Corre E."/>
            <person name="Pelletier E."/>
            <person name="Niang G."/>
            <person name="Scheremetjew M."/>
            <person name="Finn R."/>
            <person name="Kale V."/>
            <person name="Holt S."/>
            <person name="Cochrane G."/>
            <person name="Meng A."/>
            <person name="Brown T."/>
            <person name="Cohen L."/>
        </authorList>
    </citation>
    <scope>NUCLEOTIDE SEQUENCE</scope>
    <source>
        <strain evidence="1">CCAC1681</strain>
    </source>
</reference>
<dbReference type="InterPro" id="IPR002110">
    <property type="entry name" value="Ankyrin_rpt"/>
</dbReference>
<dbReference type="Pfam" id="PF13637">
    <property type="entry name" value="Ank_4"/>
    <property type="match status" value="1"/>
</dbReference>
<organism evidence="1">
    <name type="scientific">Micromonas pusilla</name>
    <name type="common">Picoplanktonic green alga</name>
    <name type="synonym">Chromulina pusilla</name>
    <dbReference type="NCBI Taxonomy" id="38833"/>
    <lineage>
        <taxon>Eukaryota</taxon>
        <taxon>Viridiplantae</taxon>
        <taxon>Chlorophyta</taxon>
        <taxon>Mamiellophyceae</taxon>
        <taxon>Mamiellales</taxon>
        <taxon>Mamiellaceae</taxon>
        <taxon>Micromonas</taxon>
    </lineage>
</organism>
<gene>
    <name evidence="1" type="ORF">MSP1401_LOCUS7028</name>
</gene>
<evidence type="ECO:0000313" key="1">
    <source>
        <dbReference type="EMBL" id="CAD8441761.1"/>
    </source>
</evidence>
<dbReference type="SUPFAM" id="SSF140860">
    <property type="entry name" value="Pseudo ankyrin repeat-like"/>
    <property type="match status" value="1"/>
</dbReference>